<evidence type="ECO:0000313" key="5">
    <source>
        <dbReference type="Proteomes" id="UP000494218"/>
    </source>
</evidence>
<dbReference type="InterPro" id="IPR023631">
    <property type="entry name" value="Amidase_dom"/>
</dbReference>
<dbReference type="InterPro" id="IPR036928">
    <property type="entry name" value="AS_sf"/>
</dbReference>
<proteinExistence type="inferred from homology"/>
<dbReference type="InterPro" id="IPR000120">
    <property type="entry name" value="Amidase"/>
</dbReference>
<dbReference type="SUPFAM" id="SSF75304">
    <property type="entry name" value="Amidase signature (AS) enzymes"/>
    <property type="match status" value="1"/>
</dbReference>
<dbReference type="AlphaFoldDB" id="A0A6P2RP77"/>
<feature type="region of interest" description="Disordered" evidence="2">
    <location>
        <begin position="124"/>
        <end position="150"/>
    </location>
</feature>
<organism evidence="4 5">
    <name type="scientific">Burkholderia lata (strain ATCC 17760 / DSM 23089 / LMG 22485 / NCIMB 9086 / R18194 / 383)</name>
    <dbReference type="NCBI Taxonomy" id="482957"/>
    <lineage>
        <taxon>Bacteria</taxon>
        <taxon>Pseudomonadati</taxon>
        <taxon>Pseudomonadota</taxon>
        <taxon>Betaproteobacteria</taxon>
        <taxon>Burkholderiales</taxon>
        <taxon>Burkholderiaceae</taxon>
        <taxon>Burkholderia</taxon>
        <taxon>Burkholderia cepacia complex</taxon>
    </lineage>
</organism>
<evidence type="ECO:0000313" key="4">
    <source>
        <dbReference type="EMBL" id="VWC38479.1"/>
    </source>
</evidence>
<comment type="similarity">
    <text evidence="1">Belongs to the amidase family.</text>
</comment>
<dbReference type="PANTHER" id="PTHR11895:SF7">
    <property type="entry name" value="GLUTAMYL-TRNA(GLN) AMIDOTRANSFERASE SUBUNIT A, MITOCHONDRIAL"/>
    <property type="match status" value="1"/>
</dbReference>
<feature type="domain" description="Amidase" evidence="3">
    <location>
        <begin position="49"/>
        <end position="142"/>
    </location>
</feature>
<evidence type="ECO:0000259" key="3">
    <source>
        <dbReference type="Pfam" id="PF01425"/>
    </source>
</evidence>
<dbReference type="EMBL" id="CABVPW010000046">
    <property type="protein sequence ID" value="VWC38479.1"/>
    <property type="molecule type" value="Genomic_DNA"/>
</dbReference>
<accession>A0A6P2RP77</accession>
<evidence type="ECO:0000256" key="2">
    <source>
        <dbReference type="SAM" id="MobiDB-lite"/>
    </source>
</evidence>
<name>A0A6P2RP77_BURL3</name>
<reference evidence="4 5" key="1">
    <citation type="submission" date="2019-09" db="EMBL/GenBank/DDBJ databases">
        <authorList>
            <person name="Depoorter E."/>
        </authorList>
    </citation>
    <scope>NUCLEOTIDE SEQUENCE [LARGE SCALE GENOMIC DNA]</scope>
    <source>
        <strain evidence="4">LMG 23254</strain>
    </source>
</reference>
<dbReference type="Gene3D" id="3.90.1300.10">
    <property type="entry name" value="Amidase signature (AS) domain"/>
    <property type="match status" value="1"/>
</dbReference>
<keyword evidence="4" id="KW-0378">Hydrolase</keyword>
<protein>
    <submittedName>
        <fullName evidence="4">6-aminohexanoate-cyclic-dimer hydrolase</fullName>
    </submittedName>
</protein>
<dbReference type="PANTHER" id="PTHR11895">
    <property type="entry name" value="TRANSAMIDASE"/>
    <property type="match status" value="1"/>
</dbReference>
<gene>
    <name evidence="4" type="ORF">BLA23254_06787</name>
</gene>
<dbReference type="Proteomes" id="UP000494218">
    <property type="component" value="Unassembled WGS sequence"/>
</dbReference>
<evidence type="ECO:0000256" key="1">
    <source>
        <dbReference type="ARBA" id="ARBA00009199"/>
    </source>
</evidence>
<sequence>MTASAWPKLVATRDVTPAELARAAAGAVNPEPNAIVEHWPLDASGRVSLDSGGPLAGVDFLIKGIAISVAGKRAELGSRLAQGCVAAGDSAPMTRFREAGLVTTGRTTTPEMAFSTTTESMLHGATRNPWQPELSAGGSSGGRRGRCRPRRACERCGGVDPGTGRVQRTI</sequence>
<dbReference type="GO" id="GO:0016787">
    <property type="term" value="F:hydrolase activity"/>
    <property type="evidence" value="ECO:0007669"/>
    <property type="project" value="UniProtKB-KW"/>
</dbReference>
<dbReference type="Pfam" id="PF01425">
    <property type="entry name" value="Amidase"/>
    <property type="match status" value="1"/>
</dbReference>